<reference evidence="3 5" key="1">
    <citation type="submission" date="2016-10" db="EMBL/GenBank/DDBJ databases">
        <title>Draft genome sequences of four alkaliphilic bacteria belonging to the Anaerobacillus genus.</title>
        <authorList>
            <person name="Bassil N.M."/>
            <person name="Lloyd J.R."/>
        </authorList>
    </citation>
    <scope>NUCLEOTIDE SEQUENCE [LARGE SCALE GENOMIC DNA]</scope>
    <source>
        <strain evidence="3 5">NB2006</strain>
    </source>
</reference>
<feature type="compositionally biased region" description="Basic and acidic residues" evidence="2">
    <location>
        <begin position="1"/>
        <end position="12"/>
    </location>
</feature>
<dbReference type="KEGG" id="aia:AWH56_020500"/>
<accession>A0A1S2MDW0</accession>
<reference evidence="4 5" key="2">
    <citation type="journal article" date="2017" name="Genome Announc.">
        <title>Draft Genome Sequences of Four Alkaliphilic Bacteria Belonging to the Anaerobacillus Genus.</title>
        <authorList>
            <person name="Bassil N.M."/>
            <person name="Lloyd J.R."/>
        </authorList>
    </citation>
    <scope>NUCLEOTIDE SEQUENCE [LARGE SCALE GENOMIC DNA]</scope>
    <source>
        <strain evidence="4 5">NB2006</strain>
    </source>
</reference>
<dbReference type="RefSeq" id="WP_071315867.1">
    <property type="nucleotide sequence ID" value="NZ_CP063356.2"/>
</dbReference>
<name>A0A1S2MDW0_9BACI</name>
<evidence type="ECO:0000256" key="1">
    <source>
        <dbReference type="SAM" id="Coils"/>
    </source>
</evidence>
<keyword evidence="5" id="KW-1185">Reference proteome</keyword>
<evidence type="ECO:0000313" key="3">
    <source>
        <dbReference type="EMBL" id="OIJ22928.1"/>
    </source>
</evidence>
<feature type="compositionally biased region" description="Polar residues" evidence="2">
    <location>
        <begin position="16"/>
        <end position="26"/>
    </location>
</feature>
<sequence>MKPDNHQERQQELEQAFQQTKSNSVTINENQGKIASQSHLVEMSGLLFDDNDTVDTTIEATTIIEPPQPQTQVTYSTASTQMPGDLASAQQEVLQAHQQLLNESQALQTELYQLHQAQEKVKQRQTEVQKAQAKVQSAQATANSIVNSLK</sequence>
<feature type="coiled-coil region" evidence="1">
    <location>
        <begin position="114"/>
        <end position="141"/>
    </location>
</feature>
<reference evidence="4 5" key="3">
    <citation type="journal article" date="2019" name="Int. J. Syst. Evol. Microbiol.">
        <title>Anaerobacillus isosaccharinicus sp. nov., an alkaliphilic bacterium which degrades isosaccharinic acid.</title>
        <authorList>
            <person name="Bassil N.M."/>
            <person name="Lloyd J.R."/>
        </authorList>
    </citation>
    <scope>NUCLEOTIDE SEQUENCE [LARGE SCALE GENOMIC DNA]</scope>
    <source>
        <strain evidence="4 5">NB2006</strain>
    </source>
</reference>
<dbReference type="EMBL" id="CP063356">
    <property type="protein sequence ID" value="QOY35064.1"/>
    <property type="molecule type" value="Genomic_DNA"/>
</dbReference>
<dbReference type="Proteomes" id="UP000180175">
    <property type="component" value="Chromosome"/>
</dbReference>
<protein>
    <submittedName>
        <fullName evidence="3">Uncharacterized protein</fullName>
    </submittedName>
</protein>
<dbReference type="EMBL" id="LQXD01000015">
    <property type="protein sequence ID" value="OIJ22928.1"/>
    <property type="molecule type" value="Genomic_DNA"/>
</dbReference>
<reference evidence="4" key="4">
    <citation type="submission" date="2020-10" db="EMBL/GenBank/DDBJ databases">
        <authorList>
            <person name="Bassil N.M."/>
            <person name="Lloyd J.R."/>
        </authorList>
    </citation>
    <scope>NUCLEOTIDE SEQUENCE</scope>
    <source>
        <strain evidence="4">NB2006</strain>
    </source>
</reference>
<evidence type="ECO:0000256" key="2">
    <source>
        <dbReference type="SAM" id="MobiDB-lite"/>
    </source>
</evidence>
<proteinExistence type="predicted"/>
<gene>
    <name evidence="4" type="ORF">AWH56_020500</name>
    <name evidence="3" type="ORF">AWH56_03840</name>
</gene>
<evidence type="ECO:0000313" key="4">
    <source>
        <dbReference type="EMBL" id="QOY35064.1"/>
    </source>
</evidence>
<organism evidence="3 5">
    <name type="scientific">Anaerobacillus isosaccharinicus</name>
    <dbReference type="NCBI Taxonomy" id="1532552"/>
    <lineage>
        <taxon>Bacteria</taxon>
        <taxon>Bacillati</taxon>
        <taxon>Bacillota</taxon>
        <taxon>Bacilli</taxon>
        <taxon>Bacillales</taxon>
        <taxon>Bacillaceae</taxon>
        <taxon>Anaerobacillus</taxon>
    </lineage>
</organism>
<feature type="region of interest" description="Disordered" evidence="2">
    <location>
        <begin position="1"/>
        <end position="26"/>
    </location>
</feature>
<dbReference type="AlphaFoldDB" id="A0A1S2MDW0"/>
<dbReference type="OrthoDB" id="10012112at2"/>
<keyword evidence="1" id="KW-0175">Coiled coil</keyword>
<evidence type="ECO:0000313" key="5">
    <source>
        <dbReference type="Proteomes" id="UP000180175"/>
    </source>
</evidence>